<dbReference type="EMBL" id="KK119398">
    <property type="protein sequence ID" value="KFM75600.1"/>
    <property type="molecule type" value="Genomic_DNA"/>
</dbReference>
<accession>A0A087UE11</accession>
<proteinExistence type="predicted"/>
<organism evidence="1 2">
    <name type="scientific">Stegodyphus mimosarum</name>
    <name type="common">African social velvet spider</name>
    <dbReference type="NCBI Taxonomy" id="407821"/>
    <lineage>
        <taxon>Eukaryota</taxon>
        <taxon>Metazoa</taxon>
        <taxon>Ecdysozoa</taxon>
        <taxon>Arthropoda</taxon>
        <taxon>Chelicerata</taxon>
        <taxon>Arachnida</taxon>
        <taxon>Araneae</taxon>
        <taxon>Araneomorphae</taxon>
        <taxon>Entelegynae</taxon>
        <taxon>Eresoidea</taxon>
        <taxon>Eresidae</taxon>
        <taxon>Stegodyphus</taxon>
    </lineage>
</organism>
<sequence length="112" mass="12718">MRLNPEEQEFSEWLLQLGDGRLKNDSGLDEDIIEIPSLCVVNRSIVEEMFGCGNEFDLQDLASKAVLCPKNEEALKLNEEILSTFPGQVFTHYSADSVICDDEEEQDTYQLD</sequence>
<evidence type="ECO:0000313" key="1">
    <source>
        <dbReference type="EMBL" id="KFM75600.1"/>
    </source>
</evidence>
<gene>
    <name evidence="1" type="ORF">X975_02126</name>
</gene>
<keyword evidence="2" id="KW-1185">Reference proteome</keyword>
<name>A0A087UE11_STEMI</name>
<dbReference type="OrthoDB" id="6427864at2759"/>
<dbReference type="AlphaFoldDB" id="A0A087UE11"/>
<protein>
    <submittedName>
        <fullName evidence="1">Uncharacterized protein</fullName>
    </submittedName>
</protein>
<feature type="non-terminal residue" evidence="1">
    <location>
        <position position="112"/>
    </location>
</feature>
<reference evidence="1 2" key="1">
    <citation type="submission" date="2013-11" db="EMBL/GenBank/DDBJ databases">
        <title>Genome sequencing of Stegodyphus mimosarum.</title>
        <authorList>
            <person name="Bechsgaard J."/>
        </authorList>
    </citation>
    <scope>NUCLEOTIDE SEQUENCE [LARGE SCALE GENOMIC DNA]</scope>
</reference>
<dbReference type="Proteomes" id="UP000054359">
    <property type="component" value="Unassembled WGS sequence"/>
</dbReference>
<evidence type="ECO:0000313" key="2">
    <source>
        <dbReference type="Proteomes" id="UP000054359"/>
    </source>
</evidence>